<dbReference type="EMBL" id="BFAA01004114">
    <property type="protein sequence ID" value="GCB64547.1"/>
    <property type="molecule type" value="Genomic_DNA"/>
</dbReference>
<dbReference type="OMA" id="HPNRLEE"/>
<protein>
    <submittedName>
        <fullName evidence="3">Uncharacterized protein</fullName>
    </submittedName>
</protein>
<feature type="region of interest" description="Disordered" evidence="2">
    <location>
        <begin position="310"/>
        <end position="331"/>
    </location>
</feature>
<dbReference type="AlphaFoldDB" id="A0A401NUL2"/>
<gene>
    <name evidence="3" type="ORF">scyTo_0009828</name>
</gene>
<feature type="coiled-coil region" evidence="1">
    <location>
        <begin position="42"/>
        <end position="111"/>
    </location>
</feature>
<dbReference type="STRING" id="75743.A0A401NUL2"/>
<reference evidence="3 4" key="1">
    <citation type="journal article" date="2018" name="Nat. Ecol. Evol.">
        <title>Shark genomes provide insights into elasmobranch evolution and the origin of vertebrates.</title>
        <authorList>
            <person name="Hara Y"/>
            <person name="Yamaguchi K"/>
            <person name="Onimaru K"/>
            <person name="Kadota M"/>
            <person name="Koyanagi M"/>
            <person name="Keeley SD"/>
            <person name="Tatsumi K"/>
            <person name="Tanaka K"/>
            <person name="Motone F"/>
            <person name="Kageyama Y"/>
            <person name="Nozu R"/>
            <person name="Adachi N"/>
            <person name="Nishimura O"/>
            <person name="Nakagawa R"/>
            <person name="Tanegashima C"/>
            <person name="Kiyatake I"/>
            <person name="Matsumoto R"/>
            <person name="Murakumo K"/>
            <person name="Nishida K"/>
            <person name="Terakita A"/>
            <person name="Kuratani S"/>
            <person name="Sato K"/>
            <person name="Hyodo S Kuraku.S."/>
        </authorList>
    </citation>
    <scope>NUCLEOTIDE SEQUENCE [LARGE SCALE GENOMIC DNA]</scope>
</reference>
<evidence type="ECO:0000256" key="2">
    <source>
        <dbReference type="SAM" id="MobiDB-lite"/>
    </source>
</evidence>
<accession>A0A401NUL2</accession>
<dbReference type="Proteomes" id="UP000288216">
    <property type="component" value="Unassembled WGS sequence"/>
</dbReference>
<sequence length="331" mass="39222">MNEAVKLQKQLKDRDMEIHRLHGKCEALQEGNKQLCQQHQELRGYQERYSKLKEEFELYNNELNKVKEENYLLALRYTQLNEEKSVAVTRTRELQLENDQMKCRLHGIQEECRMAKRLSSKLKRDIEKMPTRQSVRRLELDNGELQSTIQELQYLVQVRKNIPTTEKALLDIMDHDRREALEDRQELVEKFHNSAMELQQAEELRDKALKVRVEAQTTYAQSMLDNSRYRRQVWTLEEKMDNLQLELGKKEGEIGSLKSQLCQVKEGNGTLDHLDFCESMNSRLNLIDCHWYNTDQEEDTFPKFCRQRRTMRMESSSTQSRECAGTADGPD</sequence>
<evidence type="ECO:0000313" key="3">
    <source>
        <dbReference type="EMBL" id="GCB64547.1"/>
    </source>
</evidence>
<comment type="caution">
    <text evidence="3">The sequence shown here is derived from an EMBL/GenBank/DDBJ whole genome shotgun (WGS) entry which is preliminary data.</text>
</comment>
<evidence type="ECO:0000313" key="4">
    <source>
        <dbReference type="Proteomes" id="UP000288216"/>
    </source>
</evidence>
<keyword evidence="4" id="KW-1185">Reference proteome</keyword>
<keyword evidence="1" id="KW-0175">Coiled coil</keyword>
<organism evidence="3 4">
    <name type="scientific">Scyliorhinus torazame</name>
    <name type="common">Cloudy catshark</name>
    <name type="synonym">Catulus torazame</name>
    <dbReference type="NCBI Taxonomy" id="75743"/>
    <lineage>
        <taxon>Eukaryota</taxon>
        <taxon>Metazoa</taxon>
        <taxon>Chordata</taxon>
        <taxon>Craniata</taxon>
        <taxon>Vertebrata</taxon>
        <taxon>Chondrichthyes</taxon>
        <taxon>Elasmobranchii</taxon>
        <taxon>Galeomorphii</taxon>
        <taxon>Galeoidea</taxon>
        <taxon>Carcharhiniformes</taxon>
        <taxon>Scyliorhinidae</taxon>
        <taxon>Scyliorhinus</taxon>
    </lineage>
</organism>
<evidence type="ECO:0000256" key="1">
    <source>
        <dbReference type="SAM" id="Coils"/>
    </source>
</evidence>
<proteinExistence type="predicted"/>
<name>A0A401NUL2_SCYTO</name>
<feature type="coiled-coil region" evidence="1">
    <location>
        <begin position="184"/>
        <end position="260"/>
    </location>
</feature>
<dbReference type="OrthoDB" id="8868836at2759"/>